<gene>
    <name evidence="8" type="ORF">SAC06_03070</name>
</gene>
<dbReference type="PANTHER" id="PTHR18895">
    <property type="entry name" value="HEMK METHYLTRANSFERASE"/>
    <property type="match status" value="1"/>
</dbReference>
<dbReference type="GO" id="GO:0102559">
    <property type="term" value="F:peptide chain release factor N(5)-glutamine methyltransferase activity"/>
    <property type="evidence" value="ECO:0007669"/>
    <property type="project" value="UniProtKB-EC"/>
</dbReference>
<dbReference type="InterPro" id="IPR040758">
    <property type="entry name" value="PrmC_N"/>
</dbReference>
<evidence type="ECO:0000256" key="1">
    <source>
        <dbReference type="ARBA" id="ARBA00012771"/>
    </source>
</evidence>
<keyword evidence="2 8" id="KW-0489">Methyltransferase</keyword>
<protein>
    <recommendedName>
        <fullName evidence="1">peptide chain release factor N(5)-glutamine methyltransferase</fullName>
        <ecNumber evidence="1">2.1.1.297</ecNumber>
    </recommendedName>
</protein>
<reference evidence="8" key="1">
    <citation type="submission" date="2023-11" db="EMBL/GenBank/DDBJ databases">
        <title>Scrofimicrobium hongkongense sp. nov., isolated from a patient with peritonitis.</title>
        <authorList>
            <person name="Lao H.Y."/>
            <person name="Wong A.Y.P."/>
            <person name="Ng T.L."/>
            <person name="Wong R.Y.L."/>
            <person name="Yau M.C.Y."/>
            <person name="Lam J.Y.W."/>
            <person name="Siu G.K.H."/>
        </authorList>
    </citation>
    <scope>NUCLEOTIDE SEQUENCE</scope>
    <source>
        <strain evidence="8">R131</strain>
    </source>
</reference>
<dbReference type="InterPro" id="IPR004556">
    <property type="entry name" value="HemK-like"/>
</dbReference>
<dbReference type="KEGG" id="sapp:SAC06_03070"/>
<dbReference type="NCBIfam" id="TIGR00536">
    <property type="entry name" value="hemK_fam"/>
    <property type="match status" value="1"/>
</dbReference>
<dbReference type="Pfam" id="PF05175">
    <property type="entry name" value="MTS"/>
    <property type="match status" value="1"/>
</dbReference>
<dbReference type="RefSeq" id="WP_350258757.1">
    <property type="nucleotide sequence ID" value="NZ_CP138335.1"/>
</dbReference>
<dbReference type="SUPFAM" id="SSF53335">
    <property type="entry name" value="S-adenosyl-L-methionine-dependent methyltransferases"/>
    <property type="match status" value="1"/>
</dbReference>
<proteinExistence type="predicted"/>
<dbReference type="InterPro" id="IPR029063">
    <property type="entry name" value="SAM-dependent_MTases_sf"/>
</dbReference>
<sequence length="282" mass="30066">MSSRPGPAPLTGLLRWGTNQLRRAGKPEQEARWLLEWALGVDTLLRAQPEVGARAAERYRSAIAQRRAGFPLQHITGTMQFRSLTLQAGPGVFAVRPETELLVEVADVHRGDLVVDLCAGSGAIGLAVAAEHSGVEVIGVELSPVAAAYARRNADQVSLAPGSSYRLVQGDATVALPELDGQVNLVLTNPPYVPGTPALTGEVLFDPEMALYGGGEDGLVLPRGIARRARRLLAPGGQLLMEHDERQGPSLCRIAEELGFTDPQTLPDLTGRPRFLSARVPA</sequence>
<keyword evidence="4" id="KW-0949">S-adenosyl-L-methionine</keyword>
<dbReference type="GO" id="GO:0032259">
    <property type="term" value="P:methylation"/>
    <property type="evidence" value="ECO:0007669"/>
    <property type="project" value="UniProtKB-KW"/>
</dbReference>
<dbReference type="AlphaFoldDB" id="A0AAU7V8E9"/>
<dbReference type="Gene3D" id="3.40.50.150">
    <property type="entry name" value="Vaccinia Virus protein VP39"/>
    <property type="match status" value="1"/>
</dbReference>
<dbReference type="GO" id="GO:0003676">
    <property type="term" value="F:nucleic acid binding"/>
    <property type="evidence" value="ECO:0007669"/>
    <property type="project" value="InterPro"/>
</dbReference>
<dbReference type="Pfam" id="PF17827">
    <property type="entry name" value="PrmC_N"/>
    <property type="match status" value="1"/>
</dbReference>
<dbReference type="InterPro" id="IPR007848">
    <property type="entry name" value="Small_mtfrase_dom"/>
</dbReference>
<dbReference type="CDD" id="cd02440">
    <property type="entry name" value="AdoMet_MTases"/>
    <property type="match status" value="1"/>
</dbReference>
<evidence type="ECO:0000259" key="6">
    <source>
        <dbReference type="Pfam" id="PF05175"/>
    </source>
</evidence>
<feature type="domain" description="Methyltransferase small" evidence="6">
    <location>
        <begin position="85"/>
        <end position="212"/>
    </location>
</feature>
<evidence type="ECO:0000256" key="3">
    <source>
        <dbReference type="ARBA" id="ARBA00022679"/>
    </source>
</evidence>
<evidence type="ECO:0000256" key="2">
    <source>
        <dbReference type="ARBA" id="ARBA00022603"/>
    </source>
</evidence>
<dbReference type="Gene3D" id="1.10.8.10">
    <property type="entry name" value="DNA helicase RuvA subunit, C-terminal domain"/>
    <property type="match status" value="1"/>
</dbReference>
<name>A0AAU7V8E9_9ACTO</name>
<organism evidence="8">
    <name type="scientific">Scrofimicrobium appendicitidis</name>
    <dbReference type="NCBI Taxonomy" id="3079930"/>
    <lineage>
        <taxon>Bacteria</taxon>
        <taxon>Bacillati</taxon>
        <taxon>Actinomycetota</taxon>
        <taxon>Actinomycetes</taxon>
        <taxon>Actinomycetales</taxon>
        <taxon>Actinomycetaceae</taxon>
        <taxon>Scrofimicrobium</taxon>
    </lineage>
</organism>
<dbReference type="EC" id="2.1.1.297" evidence="1"/>
<evidence type="ECO:0000256" key="4">
    <source>
        <dbReference type="ARBA" id="ARBA00022691"/>
    </source>
</evidence>
<dbReference type="InterPro" id="IPR050320">
    <property type="entry name" value="N5-glutamine_MTase"/>
</dbReference>
<evidence type="ECO:0000256" key="5">
    <source>
        <dbReference type="ARBA" id="ARBA00048391"/>
    </source>
</evidence>
<keyword evidence="3 8" id="KW-0808">Transferase</keyword>
<dbReference type="EMBL" id="CP138335">
    <property type="protein sequence ID" value="XBW08557.1"/>
    <property type="molecule type" value="Genomic_DNA"/>
</dbReference>
<evidence type="ECO:0000313" key="8">
    <source>
        <dbReference type="EMBL" id="XBW08557.1"/>
    </source>
</evidence>
<dbReference type="InterPro" id="IPR002052">
    <property type="entry name" value="DNA_methylase_N6_adenine_CS"/>
</dbReference>
<comment type="catalytic activity">
    <reaction evidence="5">
        <text>L-glutaminyl-[peptide chain release factor] + S-adenosyl-L-methionine = N(5)-methyl-L-glutaminyl-[peptide chain release factor] + S-adenosyl-L-homocysteine + H(+)</text>
        <dbReference type="Rhea" id="RHEA:42896"/>
        <dbReference type="Rhea" id="RHEA-COMP:10271"/>
        <dbReference type="Rhea" id="RHEA-COMP:10272"/>
        <dbReference type="ChEBI" id="CHEBI:15378"/>
        <dbReference type="ChEBI" id="CHEBI:30011"/>
        <dbReference type="ChEBI" id="CHEBI:57856"/>
        <dbReference type="ChEBI" id="CHEBI:59789"/>
        <dbReference type="ChEBI" id="CHEBI:61891"/>
        <dbReference type="EC" id="2.1.1.297"/>
    </reaction>
</comment>
<accession>A0AAU7V8E9</accession>
<dbReference type="PROSITE" id="PS00092">
    <property type="entry name" value="N6_MTASE"/>
    <property type="match status" value="1"/>
</dbReference>
<dbReference type="PANTHER" id="PTHR18895:SF74">
    <property type="entry name" value="MTRF1L RELEASE FACTOR GLUTAMINE METHYLTRANSFERASE"/>
    <property type="match status" value="1"/>
</dbReference>
<evidence type="ECO:0000259" key="7">
    <source>
        <dbReference type="Pfam" id="PF17827"/>
    </source>
</evidence>
<feature type="domain" description="Release factor glutamine methyltransferase N-terminal" evidence="7">
    <location>
        <begin position="13"/>
        <end position="77"/>
    </location>
</feature>